<evidence type="ECO:0000313" key="4">
    <source>
        <dbReference type="Proteomes" id="UP001497383"/>
    </source>
</evidence>
<feature type="region of interest" description="Disordered" evidence="1">
    <location>
        <begin position="25"/>
        <end position="45"/>
    </location>
</feature>
<gene>
    <name evidence="3" type="ORF">LODBEIA_P15350</name>
</gene>
<proteinExistence type="predicted"/>
<protein>
    <recommendedName>
        <fullName evidence="5">Protein KRE1</fullName>
    </recommendedName>
</protein>
<keyword evidence="2" id="KW-0732">Signal</keyword>
<dbReference type="GeneID" id="92206731"/>
<sequence length="162" mass="16837">MNFQLLLSVIFLLIAKCQADITTTASASGSSSSAGASSSSSSASSVSPTLVWVTGTDSQGITRTTQSIFYQTFIKTYTANEETYSSGSIGVGSIDTDSISLGSFRSYEVTTVSSVAGAAHLKNGLQSVFYGQQDGHGDGMGRTLTMVLTCTMVSFISSLLFV</sequence>
<feature type="chain" id="PRO_5046177482" description="Protein KRE1" evidence="2">
    <location>
        <begin position="20"/>
        <end position="162"/>
    </location>
</feature>
<feature type="signal peptide" evidence="2">
    <location>
        <begin position="1"/>
        <end position="19"/>
    </location>
</feature>
<dbReference type="Proteomes" id="UP001497383">
    <property type="component" value="Chromosome 2"/>
</dbReference>
<dbReference type="RefSeq" id="XP_066828473.1">
    <property type="nucleotide sequence ID" value="XM_066971434.1"/>
</dbReference>
<dbReference type="Pfam" id="PF17056">
    <property type="entry name" value="KRE1"/>
    <property type="match status" value="1"/>
</dbReference>
<dbReference type="EMBL" id="OZ022406">
    <property type="protein sequence ID" value="CAK9437111.1"/>
    <property type="molecule type" value="Genomic_DNA"/>
</dbReference>
<keyword evidence="4" id="KW-1185">Reference proteome</keyword>
<organism evidence="3 4">
    <name type="scientific">Lodderomyces beijingensis</name>
    <dbReference type="NCBI Taxonomy" id="1775926"/>
    <lineage>
        <taxon>Eukaryota</taxon>
        <taxon>Fungi</taxon>
        <taxon>Dikarya</taxon>
        <taxon>Ascomycota</taxon>
        <taxon>Saccharomycotina</taxon>
        <taxon>Pichiomycetes</taxon>
        <taxon>Debaryomycetaceae</taxon>
        <taxon>Candida/Lodderomyces clade</taxon>
        <taxon>Lodderomyces</taxon>
    </lineage>
</organism>
<evidence type="ECO:0000256" key="1">
    <source>
        <dbReference type="SAM" id="MobiDB-lite"/>
    </source>
</evidence>
<evidence type="ECO:0000256" key="2">
    <source>
        <dbReference type="SAM" id="SignalP"/>
    </source>
</evidence>
<evidence type="ECO:0000313" key="3">
    <source>
        <dbReference type="EMBL" id="CAK9437111.1"/>
    </source>
</evidence>
<accession>A0ABP0ZJJ6</accession>
<name>A0ABP0ZJJ6_9ASCO</name>
<evidence type="ECO:0008006" key="5">
    <source>
        <dbReference type="Google" id="ProtNLM"/>
    </source>
</evidence>
<dbReference type="InterPro" id="IPR031452">
    <property type="entry name" value="Kre1"/>
</dbReference>
<reference evidence="3 4" key="1">
    <citation type="submission" date="2024-03" db="EMBL/GenBank/DDBJ databases">
        <authorList>
            <person name="Brejova B."/>
        </authorList>
    </citation>
    <scope>NUCLEOTIDE SEQUENCE [LARGE SCALE GENOMIC DNA]</scope>
    <source>
        <strain evidence="3 4">CBS 14171</strain>
    </source>
</reference>